<keyword evidence="2" id="KW-0472">Membrane</keyword>
<evidence type="ECO:0000313" key="5">
    <source>
        <dbReference type="Proteomes" id="UP001501425"/>
    </source>
</evidence>
<dbReference type="EMBL" id="BAAADQ010000001">
    <property type="protein sequence ID" value="GAA0530265.1"/>
    <property type="molecule type" value="Genomic_DNA"/>
</dbReference>
<protein>
    <submittedName>
        <fullName evidence="4">PKD domain-containing protein</fullName>
    </submittedName>
</protein>
<evidence type="ECO:0000313" key="3">
    <source>
        <dbReference type="EMBL" id="GAA0530265.1"/>
    </source>
</evidence>
<feature type="compositionally biased region" description="Polar residues" evidence="1">
    <location>
        <begin position="440"/>
        <end position="462"/>
    </location>
</feature>
<keyword evidence="2" id="KW-1133">Transmembrane helix</keyword>
<feature type="transmembrane region" description="Helical" evidence="2">
    <location>
        <begin position="12"/>
        <end position="30"/>
    </location>
</feature>
<feature type="region of interest" description="Disordered" evidence="1">
    <location>
        <begin position="321"/>
        <end position="346"/>
    </location>
</feature>
<dbReference type="RefSeq" id="WP_343775494.1">
    <property type="nucleotide sequence ID" value="NZ_BAAADQ010000001.1"/>
</dbReference>
<feature type="region of interest" description="Disordered" evidence="1">
    <location>
        <begin position="260"/>
        <end position="286"/>
    </location>
</feature>
<dbReference type="EMBL" id="JBEDNW010000001">
    <property type="protein sequence ID" value="MEZ3166183.1"/>
    <property type="molecule type" value="Genomic_DNA"/>
</dbReference>
<dbReference type="Proteomes" id="UP001567571">
    <property type="component" value="Unassembled WGS sequence"/>
</dbReference>
<reference evidence="4 6" key="3">
    <citation type="submission" date="2024-06" db="EMBL/GenBank/DDBJ databases">
        <title>Halorubrum miltondacostae sp. nov., a potential PHA producer isolated from an inland solar saltern in Rio Maior, Portugal.</title>
        <authorList>
            <person name="Albuquerque L."/>
            <person name="Viver T."/>
            <person name="Barroso C."/>
            <person name="Claudino R."/>
            <person name="Galvan M."/>
            <person name="Simoes G."/>
            <person name="Lobo Da Cunha A."/>
            <person name="Egas C."/>
        </authorList>
    </citation>
    <scope>NUCLEOTIDE SEQUENCE [LARGE SCALE GENOMIC DNA]</scope>
    <source>
        <strain evidence="4 6">DSM 18646</strain>
    </source>
</reference>
<accession>A0AAV3SLX0</accession>
<reference evidence="3" key="2">
    <citation type="submission" date="2023-12" db="EMBL/GenBank/DDBJ databases">
        <authorList>
            <person name="Sun Q."/>
            <person name="Inoue M."/>
        </authorList>
    </citation>
    <scope>NUCLEOTIDE SEQUENCE</scope>
    <source>
        <strain evidence="3">JCM 14265</strain>
    </source>
</reference>
<comment type="caution">
    <text evidence="3">The sequence shown here is derived from an EMBL/GenBank/DDBJ whole genome shotgun (WGS) entry which is preliminary data.</text>
</comment>
<feature type="compositionally biased region" description="Low complexity" evidence="1">
    <location>
        <begin position="321"/>
        <end position="337"/>
    </location>
</feature>
<keyword evidence="6" id="KW-1185">Reference proteome</keyword>
<name>A0AAV3SLX0_9EURY</name>
<feature type="region of interest" description="Disordered" evidence="1">
    <location>
        <begin position="434"/>
        <end position="462"/>
    </location>
</feature>
<proteinExistence type="predicted"/>
<evidence type="ECO:0000256" key="1">
    <source>
        <dbReference type="SAM" id="MobiDB-lite"/>
    </source>
</evidence>
<dbReference type="AlphaFoldDB" id="A0AAV3SLX0"/>
<keyword evidence="2" id="KW-0812">Transmembrane</keyword>
<sequence>MRFSRDRRGQSVVVGTVILFGFLIVALSLYQVQIVPQENAEVEFQHFEEVRNDLVDLRAGILTAGQADTPQFKSVELGTNYPVRLFAINPPPPSGTLRTSDSYNVTITNGSTNVSIPSRFVRYQPGYNELSRSPIRYDNSVLYLDARENGGNIAVIEEQSIVDNSTVRLTLLQNEFRRSGTQQVNVELYPTDTLSSEDIPAGDLNITLPTRINGSEYWDGAIGDEPVYTGVKNDHYDSEVHALTLQANSSEVRVNTVGIQTKPNEGGAKANIQSPTVTDPSEPDSQISMRVDDLSNRRDNNPEFYVSYEFSGQADTVEISASSTSSTASDSVTSPDTRGGVSLTPSFGDDEEFAVIVRAIDGGSTVAQRTIFTSADTQNPTENDDLSRSGSATIDALDIEDRSNPSSNKVRYRFTYDVSPGGSFSEIRFDVLSRDGSGASGSTTRTQRSANNIDVNPGDGTNSPYKISVLVLDTDGVVVDSRITDDSADDNDPP</sequence>
<reference evidence="3" key="1">
    <citation type="journal article" date="2014" name="Int. J. Syst. Evol. Microbiol.">
        <title>Complete genome sequence of Corynebacterium casei LMG S-19264T (=DSM 44701T), isolated from a smear-ripened cheese.</title>
        <authorList>
            <consortium name="US DOE Joint Genome Institute (JGI-PGF)"/>
            <person name="Walter F."/>
            <person name="Albersmeier A."/>
            <person name="Kalinowski J."/>
            <person name="Ruckert C."/>
        </authorList>
    </citation>
    <scope>NUCLEOTIDE SEQUENCE</scope>
    <source>
        <strain evidence="3">JCM 14265</strain>
    </source>
</reference>
<evidence type="ECO:0000256" key="2">
    <source>
        <dbReference type="SAM" id="Phobius"/>
    </source>
</evidence>
<dbReference type="Proteomes" id="UP001501425">
    <property type="component" value="Unassembled WGS sequence"/>
</dbReference>
<evidence type="ECO:0000313" key="4">
    <source>
        <dbReference type="EMBL" id="MEZ3166183.1"/>
    </source>
</evidence>
<feature type="compositionally biased region" description="Polar residues" evidence="1">
    <location>
        <begin position="271"/>
        <end position="286"/>
    </location>
</feature>
<evidence type="ECO:0000313" key="6">
    <source>
        <dbReference type="Proteomes" id="UP001567571"/>
    </source>
</evidence>
<gene>
    <name evidence="4" type="ORF">ABNG02_02435</name>
    <name evidence="3" type="ORF">GCM10008994_01050</name>
</gene>
<organism evidence="3 5">
    <name type="scientific">Halorubrum ejinorense</name>
    <dbReference type="NCBI Taxonomy" id="425309"/>
    <lineage>
        <taxon>Archaea</taxon>
        <taxon>Methanobacteriati</taxon>
        <taxon>Methanobacteriota</taxon>
        <taxon>Stenosarchaea group</taxon>
        <taxon>Halobacteria</taxon>
        <taxon>Halobacteriales</taxon>
        <taxon>Haloferacaceae</taxon>
        <taxon>Halorubrum</taxon>
    </lineage>
</organism>